<dbReference type="Proteomes" id="UP001632037">
    <property type="component" value="Unassembled WGS sequence"/>
</dbReference>
<reference evidence="1 2" key="1">
    <citation type="submission" date="2024-09" db="EMBL/GenBank/DDBJ databases">
        <title>Genome sequencing and assembly of Phytophthora oleae, isolate VK10A, causative agent of rot of olive drupes.</title>
        <authorList>
            <person name="Conti Taguali S."/>
            <person name="Riolo M."/>
            <person name="La Spada F."/>
            <person name="Cacciola S.O."/>
            <person name="Dionisio G."/>
        </authorList>
    </citation>
    <scope>NUCLEOTIDE SEQUENCE [LARGE SCALE GENOMIC DNA]</scope>
    <source>
        <strain evidence="1 2">VK10A</strain>
    </source>
</reference>
<sequence length="69" mass="7587">MTKGVVEQRIADYSSVPQLVELLSDCDALVSAIFNLTQAYAGVHLALAQIKECKQTPKVQTFHPVRVLC</sequence>
<dbReference type="AlphaFoldDB" id="A0ABD3G4A7"/>
<evidence type="ECO:0000313" key="2">
    <source>
        <dbReference type="Proteomes" id="UP001632037"/>
    </source>
</evidence>
<gene>
    <name evidence="1" type="ORF">V7S43_002123</name>
</gene>
<protein>
    <submittedName>
        <fullName evidence="1">Uncharacterized protein</fullName>
    </submittedName>
</protein>
<comment type="caution">
    <text evidence="1">The sequence shown here is derived from an EMBL/GenBank/DDBJ whole genome shotgun (WGS) entry which is preliminary data.</text>
</comment>
<name>A0ABD3G4A7_9STRA</name>
<keyword evidence="2" id="KW-1185">Reference proteome</keyword>
<accession>A0ABD3G4A7</accession>
<organism evidence="1 2">
    <name type="scientific">Phytophthora oleae</name>
    <dbReference type="NCBI Taxonomy" id="2107226"/>
    <lineage>
        <taxon>Eukaryota</taxon>
        <taxon>Sar</taxon>
        <taxon>Stramenopiles</taxon>
        <taxon>Oomycota</taxon>
        <taxon>Peronosporomycetes</taxon>
        <taxon>Peronosporales</taxon>
        <taxon>Peronosporaceae</taxon>
        <taxon>Phytophthora</taxon>
    </lineage>
</organism>
<dbReference type="EMBL" id="JBIMZQ010000003">
    <property type="protein sequence ID" value="KAL3672835.1"/>
    <property type="molecule type" value="Genomic_DNA"/>
</dbReference>
<proteinExistence type="predicted"/>
<evidence type="ECO:0000313" key="1">
    <source>
        <dbReference type="EMBL" id="KAL3672835.1"/>
    </source>
</evidence>